<feature type="domain" description="Cadherin-like beta-sandwich-like" evidence="4">
    <location>
        <begin position="429"/>
        <end position="517"/>
    </location>
</feature>
<evidence type="ECO:0008006" key="7">
    <source>
        <dbReference type="Google" id="ProtNLM"/>
    </source>
</evidence>
<keyword evidence="2" id="KW-0732">Signal</keyword>
<evidence type="ECO:0000256" key="1">
    <source>
        <dbReference type="SAM" id="MobiDB-lite"/>
    </source>
</evidence>
<feature type="region of interest" description="Disordered" evidence="1">
    <location>
        <begin position="352"/>
        <end position="373"/>
    </location>
</feature>
<name>A0A398CIF9_9BACL</name>
<dbReference type="PANTHER" id="PTHR38731:SF1">
    <property type="entry name" value="FECR PROTEIN DOMAIN-CONTAINING PROTEIN"/>
    <property type="match status" value="1"/>
</dbReference>
<feature type="region of interest" description="Disordered" evidence="1">
    <location>
        <begin position="391"/>
        <end position="427"/>
    </location>
</feature>
<dbReference type="PANTHER" id="PTHR38731">
    <property type="entry name" value="LIPL45-RELATED LIPOPROTEIN-RELATED"/>
    <property type="match status" value="1"/>
</dbReference>
<proteinExistence type="predicted"/>
<evidence type="ECO:0000259" key="3">
    <source>
        <dbReference type="Pfam" id="PF04773"/>
    </source>
</evidence>
<dbReference type="Pfam" id="PF12733">
    <property type="entry name" value="Cadherin-like"/>
    <property type="match status" value="2"/>
</dbReference>
<feature type="compositionally biased region" description="Polar residues" evidence="1">
    <location>
        <begin position="417"/>
        <end position="427"/>
    </location>
</feature>
<gene>
    <name evidence="5" type="ORF">D3H35_27055</name>
</gene>
<dbReference type="RefSeq" id="WP_119152243.1">
    <property type="nucleotide sequence ID" value="NZ_JBHSOV010000006.1"/>
</dbReference>
<feature type="chain" id="PRO_5017268998" description="Cadherin-like beta sandwich domain-containing protein" evidence="2">
    <location>
        <begin position="26"/>
        <end position="2863"/>
    </location>
</feature>
<evidence type="ECO:0000259" key="4">
    <source>
        <dbReference type="Pfam" id="PF12733"/>
    </source>
</evidence>
<dbReference type="InterPro" id="IPR025883">
    <property type="entry name" value="Cadherin-like_domain"/>
</dbReference>
<evidence type="ECO:0000256" key="2">
    <source>
        <dbReference type="SAM" id="SignalP"/>
    </source>
</evidence>
<organism evidence="5 6">
    <name type="scientific">Cohnella faecalis</name>
    <dbReference type="NCBI Taxonomy" id="2315694"/>
    <lineage>
        <taxon>Bacteria</taxon>
        <taxon>Bacillati</taxon>
        <taxon>Bacillota</taxon>
        <taxon>Bacilli</taxon>
        <taxon>Bacillales</taxon>
        <taxon>Paenibacillaceae</taxon>
        <taxon>Cohnella</taxon>
    </lineage>
</organism>
<comment type="caution">
    <text evidence="5">The sequence shown here is derived from an EMBL/GenBank/DDBJ whole genome shotgun (WGS) entry which is preliminary data.</text>
</comment>
<protein>
    <recommendedName>
        <fullName evidence="7">Cadherin-like beta sandwich domain-containing protein</fullName>
    </recommendedName>
</protein>
<dbReference type="OrthoDB" id="7012117at2"/>
<feature type="signal peptide" evidence="2">
    <location>
        <begin position="1"/>
        <end position="25"/>
    </location>
</feature>
<dbReference type="Proteomes" id="UP000266340">
    <property type="component" value="Unassembled WGS sequence"/>
</dbReference>
<feature type="domain" description="FecR protein" evidence="3">
    <location>
        <begin position="69"/>
        <end position="173"/>
    </location>
</feature>
<dbReference type="Gene3D" id="2.60.120.1440">
    <property type="match status" value="1"/>
</dbReference>
<feature type="domain" description="Cadherin-like beta-sandwich-like" evidence="4">
    <location>
        <begin position="2051"/>
        <end position="2135"/>
    </location>
</feature>
<reference evidence="5 6" key="1">
    <citation type="submission" date="2018-09" db="EMBL/GenBank/DDBJ databases">
        <title>Cohnella cavernae sp. nov., isolated from a karst cave.</title>
        <authorList>
            <person name="Zhu H."/>
        </authorList>
    </citation>
    <scope>NUCLEOTIDE SEQUENCE [LARGE SCALE GENOMIC DNA]</scope>
    <source>
        <strain evidence="5 6">K2E09-144</strain>
    </source>
</reference>
<dbReference type="EMBL" id="QXJM01000049">
    <property type="protein sequence ID" value="RIE00628.1"/>
    <property type="molecule type" value="Genomic_DNA"/>
</dbReference>
<accession>A0A398CIF9</accession>
<dbReference type="Gene3D" id="2.60.40.2340">
    <property type="match status" value="9"/>
</dbReference>
<evidence type="ECO:0000313" key="6">
    <source>
        <dbReference type="Proteomes" id="UP000266340"/>
    </source>
</evidence>
<dbReference type="Pfam" id="PF04773">
    <property type="entry name" value="FecR"/>
    <property type="match status" value="1"/>
</dbReference>
<keyword evidence="6" id="KW-1185">Reference proteome</keyword>
<dbReference type="InterPro" id="IPR006860">
    <property type="entry name" value="FecR"/>
</dbReference>
<sequence length="2863" mass="305522">MKIRKLLMLSLASLLLALPVLGLFADDTFAATSRVAIIKELKGTVQVKKSGGSKQFKAFAKMSLNEGDILSTGSGGSAVLQFANGTSEDDKMTVSANTTLTFSKLSDRKGTRTKVSMLSGSAWVDVKSISSKNDEFTLETPTAIMGVRGTHLYTYVDPVTGNSRLAVGAGVVRVSTPDNSSEYRDIVPTQDVLATQDDDGNGKITIAPIDLQRLLSQSDSAVVDAILQSAAEIAKENEQLMQKYLEEINSGSATEEERHKRNIENLLGAIVDQALTSGLISKERVDKLISDAQQGSGVTIDLSKKELDFSEQEKREQELFRQKQAQALAEAEKKKQQELAELQKKMQDELKKLQEQRKAAEEANKKAEEAKRKQAEELYKKQLDEAAKKKFEEEQAKNEGNTGSTSSGSGSSGGSSQAPKSQNADLSGLSLSNGANISFAASTTNYEANVLKNVVSVSVTPTTAHSKATIKVNGTNVTSGASAAIALGASGTTKSIDVVVTAEDGTTTRTYHISVYRSLISAVTLPTNLGIQFDPAKSSYYIPAVSETTASIPMTFGSLTDSVKVQLWVWENGGYVLKEEYMPGQSFNVTLNPGNNDIEIRIVPYGSLGGAAYTQVASLSLNSLLGVVETAPVGSSQTYKFQVWKKSGTESGLLYGIDLWKGAASYPVAKTVGSATEWNTTVPGELFAAEAKFFPAEPTDIIVVNNVSYKYGQSVPLSFPNSTTVAFVLKSQSGETKGTFSLVVNKTPILSGENAITAFSLPGQIGTSVIDSAEHTVAVKLPHGSSLIDLQASFTLSVGATAKVNDLLQASGSTANNFSSSVTYVVTAANGNVQNWTVTVTVAPSGENAITAFSLPGQIGTSVIDSAEHTVAVKLPHGSSLIDLQASFTLSVGAKAKVNDLLQASGSTANNFSSSVTYVVTAANGNVQNWTVTVTVAPSGENAITAFSLPGQIGTSVIDSAEHTVAVKLPHGSSLIDLQASFTLSVGAKAKVNDLLQASGSTANNFSSSVTYVVTAANGNVQNWTVTVTVAPSGENAIMAFSLPEQTGPAVIDPVAHTVAIQVAHGTNVTNLKATFALSSEATAKVGSTTQVSGTTLNSFTSPVTYQVIAANGNEQNWTVTVTVAPSGENAITAFSLTEQTGPAVIDPVAHTVAIQVAHGTNVTSLKATFALSSEATAKVGSTTQVSGTTLNSFTSPVTYKVIAANGSEQNWTVTVTVAPSGENAITAFSLTEQTGPADIDPVAHTVAIQVAHGTNVTNLKATFALSSGATAKVGGTLQESGLTLNSFTSPVTYKVIAANGSEQNWTVTVTVAPSGENAITAFSLSEQTGPAVIDPVAHTVAIQVAHGTNVTSLKATFALSSEATAKVGSTTQVSGTTLNSFTSPVTYKVTAANGSEQNWTVTVTVAPSGENAITAFSLSEQTGPAVIDPIAHTVTIQVAQGTSLIGLIPTFTLSTGATAKVGGTLQESGLTSNNFTNSVTYTVTAENETVQNWVVTVTSQLSDGITQFTLENAQGILPLKWLYSSSEWEDIITTEYSTVVNETDTSVQLEVAFSGAVTSASVSNSNGEEIHDYDNSEGPISFNLEQLLDQESPYTELYIEYSYDGLSYEVKLTVLRGDAPEEELSIYDPGMNYSEFTLLPTNRTGDRDFVGYVPTETAGYSIAFSPLTESDENYVTMYRVVGESRTELSMESFGFEGIPYNEQGWFDFVIEVWDKSRQQSREYRLSVYRGADIPSEFAGIAFEGPAGNTHLGVYYANPTVWFAETAAGDQEYAMFKVGTPLPNGVAVQSVKIWIDGEASEPGTESGYYKIPIENGAVVVFQATNGRSFAYRIEAIPSFAPELMNVKAMTPSFGDLSTVEFNVAGEGTLVVPEQYSSIRLRPYLVNDLSSVQVTVDGQTVKYGYGSRNSVLVSVEDGKEIEIVLYSPSGALSRTYKLTLNPPLSGENDFESFGFLGTAADGVIDPVNHTVNVTLPYNAEVTALVAKFVLSANAAATIDGIAQASGSTSNDFTDPVAYRITAENGDFQVWTVTVQREQSSNANLASLAFSNDLSIPPPYFEEVINLTARVDYGTKYLTIYATTEDPLSTITASGYPFSGGQATVPLTAVGAPGNIIPITVTAQSGATKTYQVKFIRDNTALQGVQVNGSSVEEFNSDVTTNFFLGNILARPDGKLEVKSVYDTSAAKIVYKVKSSSSEDWTEIVSTSGTSLLPVAPGMNDLKIIVKAADGAAIQTVYEFSVNITTAEDALPEEFDQLNFVVNGVDVPLTPVFDHTVYGYRVVRFAAEIAAIPSTLALHAVTNASLSEVSINDESLYWSEPGSQEDYSLSASSDGYYLYQLNYVSSETNTIVELALLVGDHPLPEDEPTNVSNIWIRAMDNYFYPDEQSGEIELPNSVSSGELTLGTEFDYNYAEVTLNGNLVEEIYGNTYELSGLLPGWNQLTVRVFVPTGTFYEDHVYWIWRNPVLTVKNASDEEVGSFELTRWGQEYSIFVPNGLTNYSIGAFNPNVWTLNGSPLEGETIPVTVSDGKGELELGYEGYGRDALPITLRLLELPEHVAGWTSSAGYGFQSLAWNRNGVGFFAVSQEYSTRINLSLESGYSWTLAPTVDYAGYSSNIYGLDNGGYQIYLHPGMQQYNLTITGPDNYSESYTLSLVYSDEPIISFINGSEPTTVSGISFGDATYFVLPESASDVYYHALANDTHSGITSGPLDTFPAFVANDTSFTDSAGRHFYRHPTYVYRGLPDELKIQVTAADDANHELETYSHNSGYGSVVNGYWRENEEMHPVSNVMTSIAFDSASTIELYNEDGSSVLDIAITEIDAETNVLRLERFVSMGAEYNYFVKITDTNGNSMVYNLKIYQSGL</sequence>
<evidence type="ECO:0000313" key="5">
    <source>
        <dbReference type="EMBL" id="RIE00628.1"/>
    </source>
</evidence>